<sequence>MQNLLLIGTLAAVAANVPFFSEKIFFFRAPQSGTKNFFWRLLEMMFLFVLVGGFARFLESRFSPVHEQNWQFYASALALFLVLAWPGFVWRFFWRKPGL</sequence>
<evidence type="ECO:0000313" key="2">
    <source>
        <dbReference type="EMBL" id="QLG88343.1"/>
    </source>
</evidence>
<keyword evidence="1" id="KW-0472">Membrane</keyword>
<feature type="transmembrane region" description="Helical" evidence="1">
    <location>
        <begin position="37"/>
        <end position="58"/>
    </location>
</feature>
<dbReference type="EMBL" id="CP058627">
    <property type="protein sequence ID" value="QLG88343.1"/>
    <property type="molecule type" value="Genomic_DNA"/>
</dbReference>
<accession>A0A7H9BHZ3</accession>
<name>A0A7H9BHZ3_9NEIS</name>
<feature type="transmembrane region" description="Helical" evidence="1">
    <location>
        <begin position="70"/>
        <end position="93"/>
    </location>
</feature>
<dbReference type="Pfam" id="PF10993">
    <property type="entry name" value="DUF2818"/>
    <property type="match status" value="1"/>
</dbReference>
<proteinExistence type="predicted"/>
<dbReference type="AlphaFoldDB" id="A0A7H9BHZ3"/>
<dbReference type="InterPro" id="IPR016768">
    <property type="entry name" value="UCP019883"/>
</dbReference>
<dbReference type="PIRSF" id="PIRSF019883">
    <property type="entry name" value="UCP019883"/>
    <property type="match status" value="1"/>
</dbReference>
<keyword evidence="3" id="KW-1185">Reference proteome</keyword>
<keyword evidence="1" id="KW-1133">Transmembrane helix</keyword>
<dbReference type="KEGG" id="chiz:HQ393_08845"/>
<evidence type="ECO:0000256" key="1">
    <source>
        <dbReference type="SAM" id="Phobius"/>
    </source>
</evidence>
<evidence type="ECO:0000313" key="3">
    <source>
        <dbReference type="Proteomes" id="UP000509597"/>
    </source>
</evidence>
<organism evidence="2 3">
    <name type="scientific">Chitinibacter bivalviorum</name>
    <dbReference type="NCBI Taxonomy" id="2739434"/>
    <lineage>
        <taxon>Bacteria</taxon>
        <taxon>Pseudomonadati</taxon>
        <taxon>Pseudomonadota</taxon>
        <taxon>Betaproteobacteria</taxon>
        <taxon>Neisseriales</taxon>
        <taxon>Chitinibacteraceae</taxon>
        <taxon>Chitinibacter</taxon>
    </lineage>
</organism>
<dbReference type="Proteomes" id="UP000509597">
    <property type="component" value="Chromosome"/>
</dbReference>
<reference evidence="2 3" key="1">
    <citation type="submission" date="2020-07" db="EMBL/GenBank/DDBJ databases">
        <title>Complete genome sequence of Chitinibacter sp. 2T18.</title>
        <authorList>
            <person name="Bae J.-W."/>
            <person name="Choi J.-W."/>
        </authorList>
    </citation>
    <scope>NUCLEOTIDE SEQUENCE [LARGE SCALE GENOMIC DNA]</scope>
    <source>
        <strain evidence="2 3">2T18</strain>
    </source>
</reference>
<gene>
    <name evidence="2" type="ORF">HQ393_08845</name>
</gene>
<protein>
    <submittedName>
        <fullName evidence="2">DUF2818 family protein</fullName>
    </submittedName>
</protein>
<keyword evidence="1" id="KW-0812">Transmembrane</keyword>